<dbReference type="FunFam" id="1.10.530.10:FF:000026">
    <property type="entry name" value="Lysozyme g"/>
    <property type="match status" value="1"/>
</dbReference>
<dbReference type="GO" id="GO:0050830">
    <property type="term" value="P:defense response to Gram-positive bacterium"/>
    <property type="evidence" value="ECO:0007669"/>
    <property type="project" value="TreeGrafter"/>
</dbReference>
<evidence type="ECO:0000256" key="2">
    <source>
        <dbReference type="ARBA" id="ARBA00008902"/>
    </source>
</evidence>
<dbReference type="InterPro" id="IPR002152">
    <property type="entry name" value="Glyco_hydro_23"/>
</dbReference>
<evidence type="ECO:0000256" key="1">
    <source>
        <dbReference type="ARBA" id="ARBA00000632"/>
    </source>
</evidence>
<evidence type="ECO:0000256" key="4">
    <source>
        <dbReference type="ARBA" id="ARBA00016485"/>
    </source>
</evidence>
<dbReference type="EMBL" id="JAHKSW010000008">
    <property type="protein sequence ID" value="KAG7328945.1"/>
    <property type="molecule type" value="Genomic_DNA"/>
</dbReference>
<evidence type="ECO:0000256" key="8">
    <source>
        <dbReference type="ARBA" id="ARBA00023295"/>
    </source>
</evidence>
<evidence type="ECO:0000256" key="3">
    <source>
        <dbReference type="ARBA" id="ARBA00012732"/>
    </source>
</evidence>
<proteinExistence type="inferred from homology"/>
<dbReference type="OrthoDB" id="10021790at2759"/>
<dbReference type="Proteomes" id="UP000824219">
    <property type="component" value="Linkage Group LG08"/>
</dbReference>
<gene>
    <name evidence="10" type="ORF">KOW79_007119</name>
</gene>
<organism evidence="10 11">
    <name type="scientific">Hemibagrus wyckioides</name>
    <dbReference type="NCBI Taxonomy" id="337641"/>
    <lineage>
        <taxon>Eukaryota</taxon>
        <taxon>Metazoa</taxon>
        <taxon>Chordata</taxon>
        <taxon>Craniata</taxon>
        <taxon>Vertebrata</taxon>
        <taxon>Euteleostomi</taxon>
        <taxon>Actinopterygii</taxon>
        <taxon>Neopterygii</taxon>
        <taxon>Teleostei</taxon>
        <taxon>Ostariophysi</taxon>
        <taxon>Siluriformes</taxon>
        <taxon>Bagridae</taxon>
        <taxon>Hemibagrus</taxon>
    </lineage>
</organism>
<keyword evidence="8 9" id="KW-0326">Glycosidase</keyword>
<evidence type="ECO:0000256" key="6">
    <source>
        <dbReference type="ARBA" id="ARBA00022638"/>
    </source>
</evidence>
<accession>A0A9D3NUJ0</accession>
<protein>
    <recommendedName>
        <fullName evidence="4 9">Lysozyme g</fullName>
        <ecNumber evidence="3 9">3.2.1.17</ecNumber>
    </recommendedName>
</protein>
<comment type="caution">
    <text evidence="10">The sequence shown here is derived from an EMBL/GenBank/DDBJ whole genome shotgun (WGS) entry which is preliminary data.</text>
</comment>
<name>A0A9D3NUJ0_9TELE</name>
<dbReference type="AlphaFoldDB" id="A0A9D3NUJ0"/>
<keyword evidence="6" id="KW-0081">Bacteriolytic enzyme</keyword>
<dbReference type="GO" id="GO:0005576">
    <property type="term" value="C:extracellular region"/>
    <property type="evidence" value="ECO:0007669"/>
    <property type="project" value="TreeGrafter"/>
</dbReference>
<keyword evidence="11" id="KW-1185">Reference proteome</keyword>
<dbReference type="CDD" id="cd01021">
    <property type="entry name" value="GEWL"/>
    <property type="match status" value="1"/>
</dbReference>
<evidence type="ECO:0000313" key="10">
    <source>
        <dbReference type="EMBL" id="KAG7328945.1"/>
    </source>
</evidence>
<reference evidence="10 11" key="1">
    <citation type="submission" date="2021-06" db="EMBL/GenBank/DDBJ databases">
        <title>Chromosome-level genome assembly of the red-tail catfish (Hemibagrus wyckioides).</title>
        <authorList>
            <person name="Shao F."/>
        </authorList>
    </citation>
    <scope>NUCLEOTIDE SEQUENCE [LARGE SCALE GENOMIC DNA]</scope>
    <source>
        <strain evidence="10">EC202008001</strain>
        <tissue evidence="10">Blood</tissue>
    </source>
</reference>
<evidence type="ECO:0000256" key="5">
    <source>
        <dbReference type="ARBA" id="ARBA00022529"/>
    </source>
</evidence>
<dbReference type="SUPFAM" id="SSF53955">
    <property type="entry name" value="Lysozyme-like"/>
    <property type="match status" value="1"/>
</dbReference>
<dbReference type="GO" id="GO:0009253">
    <property type="term" value="P:peptidoglycan catabolic process"/>
    <property type="evidence" value="ECO:0007669"/>
    <property type="project" value="InterPro"/>
</dbReference>
<evidence type="ECO:0000256" key="7">
    <source>
        <dbReference type="ARBA" id="ARBA00022801"/>
    </source>
</evidence>
<evidence type="ECO:0000256" key="9">
    <source>
        <dbReference type="PIRNR" id="PIRNR001065"/>
    </source>
</evidence>
<keyword evidence="7 9" id="KW-0378">Hydrolase</keyword>
<sequence length="186" mass="20516">MACIFGDITKISTTGASEETARQDKLTLKGVEASYKMAETDLTRIDQYKAIIQKVGRAKNMDPAVIAGIISRETRGGLHLTKEGYQKDGKGFGLMQVDTGSHQKSGAWNSEEHIAQGTEILIGFIKKIQKNFPAWPKEHQFKGGIAAYNFGPGNVRTYERMDVGTAGNDYSSDVVARSQFFKRKGY</sequence>
<evidence type="ECO:0000313" key="11">
    <source>
        <dbReference type="Proteomes" id="UP000824219"/>
    </source>
</evidence>
<dbReference type="GO" id="GO:0031640">
    <property type="term" value="P:killing of cells of another organism"/>
    <property type="evidence" value="ECO:0007669"/>
    <property type="project" value="UniProtKB-KW"/>
</dbReference>
<dbReference type="Gene3D" id="1.10.530.10">
    <property type="match status" value="1"/>
</dbReference>
<dbReference type="PANTHER" id="PTHR31698:SF8">
    <property type="entry name" value="LYSOZYME G-RELATED"/>
    <property type="match status" value="1"/>
</dbReference>
<comment type="catalytic activity">
    <reaction evidence="1 9">
        <text>Hydrolysis of (1-&gt;4)-beta-linkages between N-acetylmuramic acid and N-acetyl-D-glucosamine residues in a peptidoglycan and between N-acetyl-D-glucosamine residues in chitodextrins.</text>
        <dbReference type="EC" id="3.2.1.17"/>
    </reaction>
</comment>
<dbReference type="PANTHER" id="PTHR31698">
    <property type="entry name" value="LYSOZYME G FAMILY MEMBER"/>
    <property type="match status" value="1"/>
</dbReference>
<keyword evidence="5" id="KW-0929">Antimicrobial</keyword>
<dbReference type="EC" id="3.2.1.17" evidence="3 9"/>
<dbReference type="InterPro" id="IPR023346">
    <property type="entry name" value="Lysozyme-like_dom_sf"/>
</dbReference>
<dbReference type="PRINTS" id="PR00749">
    <property type="entry name" value="LYSOZYMEG"/>
</dbReference>
<dbReference type="PIRSF" id="PIRSF001065">
    <property type="entry name" value="Lysozyme_g"/>
    <property type="match status" value="1"/>
</dbReference>
<dbReference type="GO" id="GO:0003796">
    <property type="term" value="F:lysozyme activity"/>
    <property type="evidence" value="ECO:0007669"/>
    <property type="project" value="UniProtKB-UniRule"/>
</dbReference>
<comment type="similarity">
    <text evidence="2 9">Belongs to the glycosyl hydrolase 23 family.</text>
</comment>